<protein>
    <submittedName>
        <fullName evidence="3">Uncharacterized protein</fullName>
    </submittedName>
</protein>
<gene>
    <name evidence="3" type="ORF">Rhe02_28610</name>
</gene>
<accession>A0A8J3VEU9</accession>
<evidence type="ECO:0000256" key="1">
    <source>
        <dbReference type="SAM" id="MobiDB-lite"/>
    </source>
</evidence>
<keyword evidence="2" id="KW-0472">Membrane</keyword>
<name>A0A8J3VEU9_9ACTN</name>
<dbReference type="AlphaFoldDB" id="A0A8J3VEU9"/>
<feature type="transmembrane region" description="Helical" evidence="2">
    <location>
        <begin position="20"/>
        <end position="40"/>
    </location>
</feature>
<reference evidence="3" key="1">
    <citation type="submission" date="2021-01" db="EMBL/GenBank/DDBJ databases">
        <title>Whole genome shotgun sequence of Rhizocola hellebori NBRC 109834.</title>
        <authorList>
            <person name="Komaki H."/>
            <person name="Tamura T."/>
        </authorList>
    </citation>
    <scope>NUCLEOTIDE SEQUENCE</scope>
    <source>
        <strain evidence="3">NBRC 109834</strain>
    </source>
</reference>
<sequence>MHNATVDDAKKGSSWSSTIAMITAAGTLLAALVALASFLVGQQFFGDTPAGRNPDGQPADGPAVTDTQGKRLNEEVLWPPSKMLLASSMDFDGSQGPIRDSEYPDTDVYQWFTDDAISSPHCMVKWTGAGVPGQNDCATLLATHGVSDHLSYEAGDRFCFRTSKARIAMFEVLGPTDTGVEVRATTWKQRL</sequence>
<keyword evidence="4" id="KW-1185">Reference proteome</keyword>
<keyword evidence="2" id="KW-1133">Transmembrane helix</keyword>
<dbReference type="Proteomes" id="UP000612899">
    <property type="component" value="Unassembled WGS sequence"/>
</dbReference>
<organism evidence="3 4">
    <name type="scientific">Rhizocola hellebori</name>
    <dbReference type="NCBI Taxonomy" id="1392758"/>
    <lineage>
        <taxon>Bacteria</taxon>
        <taxon>Bacillati</taxon>
        <taxon>Actinomycetota</taxon>
        <taxon>Actinomycetes</taxon>
        <taxon>Micromonosporales</taxon>
        <taxon>Micromonosporaceae</taxon>
        <taxon>Rhizocola</taxon>
    </lineage>
</organism>
<evidence type="ECO:0000256" key="2">
    <source>
        <dbReference type="SAM" id="Phobius"/>
    </source>
</evidence>
<evidence type="ECO:0000313" key="4">
    <source>
        <dbReference type="Proteomes" id="UP000612899"/>
    </source>
</evidence>
<keyword evidence="2" id="KW-0812">Transmembrane</keyword>
<proteinExistence type="predicted"/>
<comment type="caution">
    <text evidence="3">The sequence shown here is derived from an EMBL/GenBank/DDBJ whole genome shotgun (WGS) entry which is preliminary data.</text>
</comment>
<evidence type="ECO:0000313" key="3">
    <source>
        <dbReference type="EMBL" id="GIH04794.1"/>
    </source>
</evidence>
<feature type="region of interest" description="Disordered" evidence="1">
    <location>
        <begin position="49"/>
        <end position="72"/>
    </location>
</feature>
<dbReference type="EMBL" id="BONY01000015">
    <property type="protein sequence ID" value="GIH04794.1"/>
    <property type="molecule type" value="Genomic_DNA"/>
</dbReference>